<organism evidence="1 2">
    <name type="scientific">Rotaria socialis</name>
    <dbReference type="NCBI Taxonomy" id="392032"/>
    <lineage>
        <taxon>Eukaryota</taxon>
        <taxon>Metazoa</taxon>
        <taxon>Spiralia</taxon>
        <taxon>Gnathifera</taxon>
        <taxon>Rotifera</taxon>
        <taxon>Eurotatoria</taxon>
        <taxon>Bdelloidea</taxon>
        <taxon>Philodinida</taxon>
        <taxon>Philodinidae</taxon>
        <taxon>Rotaria</taxon>
    </lineage>
</organism>
<evidence type="ECO:0000313" key="1">
    <source>
        <dbReference type="EMBL" id="CAF4554802.1"/>
    </source>
</evidence>
<gene>
    <name evidence="1" type="ORF">HFQ381_LOCUS31093</name>
</gene>
<dbReference type="EMBL" id="CAJOBO010005996">
    <property type="protein sequence ID" value="CAF4554802.1"/>
    <property type="molecule type" value="Genomic_DNA"/>
</dbReference>
<dbReference type="AlphaFoldDB" id="A0A820ZAV0"/>
<feature type="non-terminal residue" evidence="1">
    <location>
        <position position="1"/>
    </location>
</feature>
<name>A0A820ZAV0_9BILA</name>
<comment type="caution">
    <text evidence="1">The sequence shown here is derived from an EMBL/GenBank/DDBJ whole genome shotgun (WGS) entry which is preliminary data.</text>
</comment>
<dbReference type="Proteomes" id="UP000663851">
    <property type="component" value="Unassembled WGS sequence"/>
</dbReference>
<protein>
    <submittedName>
        <fullName evidence="1">Uncharacterized protein</fullName>
    </submittedName>
</protein>
<proteinExistence type="predicted"/>
<evidence type="ECO:0000313" key="2">
    <source>
        <dbReference type="Proteomes" id="UP000663851"/>
    </source>
</evidence>
<sequence>NNSDLNFIFSGGLGRRSGGSSGCNSTTVLNIVNSQSALAQMYISTTIKKHNASIFYH</sequence>
<accession>A0A820ZAV0</accession>
<reference evidence="1" key="1">
    <citation type="submission" date="2021-02" db="EMBL/GenBank/DDBJ databases">
        <authorList>
            <person name="Nowell W R."/>
        </authorList>
    </citation>
    <scope>NUCLEOTIDE SEQUENCE</scope>
</reference>